<evidence type="ECO:0000256" key="5">
    <source>
        <dbReference type="ARBA" id="ARBA00023284"/>
    </source>
</evidence>
<comment type="caution">
    <text evidence="7">The sequence shown here is derived from an EMBL/GenBank/DDBJ whole genome shotgun (WGS) entry which is preliminary data.</text>
</comment>
<reference evidence="7 8" key="1">
    <citation type="submission" date="2019-02" db="EMBL/GenBank/DDBJ databases">
        <title>Prokaryotic population dynamics and viral predation in marine succession experiment using metagenomics: the confinement effect.</title>
        <authorList>
            <person name="Haro-Moreno J.M."/>
            <person name="Rodriguez-Valera F."/>
            <person name="Lopez-Perez M."/>
        </authorList>
    </citation>
    <scope>NUCLEOTIDE SEQUENCE [LARGE SCALE GENOMIC DNA]</scope>
    <source>
        <strain evidence="7">MED-G159</strain>
    </source>
</reference>
<feature type="domain" description="Thioredoxin" evidence="6">
    <location>
        <begin position="34"/>
        <end position="169"/>
    </location>
</feature>
<dbReference type="GO" id="GO:0005886">
    <property type="term" value="C:plasma membrane"/>
    <property type="evidence" value="ECO:0007669"/>
    <property type="project" value="UniProtKB-SubCell"/>
</dbReference>
<dbReference type="GO" id="GO:0015036">
    <property type="term" value="F:disulfide oxidoreductase activity"/>
    <property type="evidence" value="ECO:0007669"/>
    <property type="project" value="InterPro"/>
</dbReference>
<keyword evidence="5" id="KW-0676">Redox-active center</keyword>
<evidence type="ECO:0000256" key="3">
    <source>
        <dbReference type="ARBA" id="ARBA00022748"/>
    </source>
</evidence>
<evidence type="ECO:0000313" key="7">
    <source>
        <dbReference type="EMBL" id="RZO26245.1"/>
    </source>
</evidence>
<dbReference type="NCBIfam" id="TIGR00385">
    <property type="entry name" value="dsbE"/>
    <property type="match status" value="1"/>
</dbReference>
<evidence type="ECO:0000259" key="6">
    <source>
        <dbReference type="PROSITE" id="PS51352"/>
    </source>
</evidence>
<name>A0A520MYD9_9GAMM</name>
<evidence type="ECO:0000256" key="1">
    <source>
        <dbReference type="ARBA" id="ARBA00004383"/>
    </source>
</evidence>
<comment type="subcellular location">
    <subcellularLocation>
        <location evidence="1">Cell inner membrane</location>
        <topology evidence="1">Single-pass membrane protein</topology>
        <orientation evidence="1">Periplasmic side</orientation>
    </subcellularLocation>
</comment>
<dbReference type="PANTHER" id="PTHR42852:SF6">
    <property type="entry name" value="THIOL:DISULFIDE INTERCHANGE PROTEIN DSBE"/>
    <property type="match status" value="1"/>
</dbReference>
<evidence type="ECO:0000256" key="2">
    <source>
        <dbReference type="ARBA" id="ARBA00007758"/>
    </source>
</evidence>
<evidence type="ECO:0000256" key="4">
    <source>
        <dbReference type="ARBA" id="ARBA00023157"/>
    </source>
</evidence>
<dbReference type="AlphaFoldDB" id="A0A520MYD9"/>
<dbReference type="GO" id="GO:0017004">
    <property type="term" value="P:cytochrome complex assembly"/>
    <property type="evidence" value="ECO:0007669"/>
    <property type="project" value="UniProtKB-KW"/>
</dbReference>
<protein>
    <submittedName>
        <fullName evidence="7">DsbE family thiol:disulfide interchange protein</fullName>
    </submittedName>
</protein>
<dbReference type="InterPro" id="IPR013740">
    <property type="entry name" value="Redoxin"/>
</dbReference>
<dbReference type="InterPro" id="IPR004799">
    <property type="entry name" value="Periplasmic_diS_OxRdtase_DsbE"/>
</dbReference>
<keyword evidence="3" id="KW-0201">Cytochrome c-type biogenesis</keyword>
<evidence type="ECO:0000313" key="8">
    <source>
        <dbReference type="Proteomes" id="UP000315825"/>
    </source>
</evidence>
<proteinExistence type="inferred from homology"/>
<dbReference type="PANTHER" id="PTHR42852">
    <property type="entry name" value="THIOL:DISULFIDE INTERCHANGE PROTEIN DSBE"/>
    <property type="match status" value="1"/>
</dbReference>
<dbReference type="PROSITE" id="PS51352">
    <property type="entry name" value="THIOREDOXIN_2"/>
    <property type="match status" value="1"/>
</dbReference>
<dbReference type="InterPro" id="IPR050553">
    <property type="entry name" value="Thioredoxin_ResA/DsbE_sf"/>
</dbReference>
<dbReference type="GO" id="GO:0030288">
    <property type="term" value="C:outer membrane-bounded periplasmic space"/>
    <property type="evidence" value="ECO:0007669"/>
    <property type="project" value="InterPro"/>
</dbReference>
<organism evidence="7 8">
    <name type="scientific">SAR86 cluster bacterium</name>
    <dbReference type="NCBI Taxonomy" id="2030880"/>
    <lineage>
        <taxon>Bacteria</taxon>
        <taxon>Pseudomonadati</taxon>
        <taxon>Pseudomonadota</taxon>
        <taxon>Gammaproteobacteria</taxon>
        <taxon>SAR86 cluster</taxon>
    </lineage>
</organism>
<dbReference type="SUPFAM" id="SSF52833">
    <property type="entry name" value="Thioredoxin-like"/>
    <property type="match status" value="1"/>
</dbReference>
<dbReference type="InterPro" id="IPR036249">
    <property type="entry name" value="Thioredoxin-like_sf"/>
</dbReference>
<dbReference type="Pfam" id="PF08534">
    <property type="entry name" value="Redoxin"/>
    <property type="match status" value="1"/>
</dbReference>
<comment type="similarity">
    <text evidence="2">Belongs to the thioredoxin family. DsbE subfamily.</text>
</comment>
<dbReference type="EMBL" id="SHBE01000005">
    <property type="protein sequence ID" value="RZO26245.1"/>
    <property type="molecule type" value="Genomic_DNA"/>
</dbReference>
<accession>A0A520MYD9</accession>
<dbReference type="Proteomes" id="UP000315825">
    <property type="component" value="Unassembled WGS sequence"/>
</dbReference>
<dbReference type="Gene3D" id="3.40.30.10">
    <property type="entry name" value="Glutaredoxin"/>
    <property type="match status" value="1"/>
</dbReference>
<gene>
    <name evidence="7" type="ORF">EVA92_02995</name>
</gene>
<dbReference type="InterPro" id="IPR013766">
    <property type="entry name" value="Thioredoxin_domain"/>
</dbReference>
<sequence length="169" mass="19217">MKKFFAFSFFGFLVAFVYFFSITLSTPRLPNVNLQDGKTIPILIESVDLDGNTINHEALANGPILLNVWASWCIACLVEHPFLTEISANKELTLIGINYKDNLENAKKYLEKNGNPYDLSIFDYQGNYALKLGVTGAPETFLIIDGKIVKHRIGEINEKIWNDEFKNFF</sequence>
<keyword evidence="4" id="KW-1015">Disulfide bond</keyword>